<evidence type="ECO:0000256" key="2">
    <source>
        <dbReference type="ARBA" id="ARBA00022448"/>
    </source>
</evidence>
<proteinExistence type="predicted"/>
<feature type="domain" description="Tetrahaem cytochrome" evidence="9">
    <location>
        <begin position="207"/>
        <end position="281"/>
    </location>
</feature>
<feature type="transmembrane region" description="Helical" evidence="8">
    <location>
        <begin position="143"/>
        <end position="163"/>
    </location>
</feature>
<dbReference type="Gene3D" id="2.60.200.20">
    <property type="match status" value="1"/>
</dbReference>
<dbReference type="GO" id="GO:0046872">
    <property type="term" value="F:metal ion binding"/>
    <property type="evidence" value="ECO:0007669"/>
    <property type="project" value="UniProtKB-KW"/>
</dbReference>
<comment type="subcellular location">
    <subcellularLocation>
        <location evidence="1">Cell envelope</location>
    </subcellularLocation>
</comment>
<keyword evidence="6" id="KW-0249">Electron transport</keyword>
<evidence type="ECO:0000256" key="6">
    <source>
        <dbReference type="ARBA" id="ARBA00022982"/>
    </source>
</evidence>
<dbReference type="PANTHER" id="PTHR35038">
    <property type="entry name" value="DISSIMILATORY SULFITE REDUCTASE SIRA"/>
    <property type="match status" value="1"/>
</dbReference>
<keyword evidence="2" id="KW-0813">Transport</keyword>
<reference evidence="10" key="1">
    <citation type="submission" date="2011-11" db="EMBL/GenBank/DDBJ databases">
        <title>Construction and analysis of a metagenome of deep-sea sediment.</title>
        <authorList>
            <person name="Huo Y.-Y."/>
            <person name="Cheng H."/>
            <person name="Wu M."/>
        </authorList>
    </citation>
    <scope>NUCLEOTIDE SEQUENCE</scope>
</reference>
<dbReference type="InterPro" id="IPR012286">
    <property type="entry name" value="Tetrahaem_cytochrome"/>
</dbReference>
<dbReference type="InterPro" id="IPR051829">
    <property type="entry name" value="Multiheme_Cytochr_ET"/>
</dbReference>
<evidence type="ECO:0000259" key="9">
    <source>
        <dbReference type="Pfam" id="PF14537"/>
    </source>
</evidence>
<keyword evidence="8" id="KW-0812">Transmembrane</keyword>
<dbReference type="CDD" id="cd08168">
    <property type="entry name" value="Cytochrom_C3"/>
    <property type="match status" value="2"/>
</dbReference>
<protein>
    <submittedName>
        <fullName evidence="10">Cytochrome c family protein</fullName>
    </submittedName>
</protein>
<dbReference type="GO" id="GO:0030313">
    <property type="term" value="C:cell envelope"/>
    <property type="evidence" value="ECO:0007669"/>
    <property type="project" value="UniProtKB-SubCell"/>
</dbReference>
<accession>H9BWS6</accession>
<keyword evidence="8" id="KW-1133">Transmembrane helix</keyword>
<evidence type="ECO:0000256" key="5">
    <source>
        <dbReference type="ARBA" id="ARBA00022729"/>
    </source>
</evidence>
<dbReference type="SUPFAM" id="SSF48695">
    <property type="entry name" value="Multiheme cytochromes"/>
    <property type="match status" value="1"/>
</dbReference>
<keyword evidence="3" id="KW-0349">Heme</keyword>
<keyword evidence="4" id="KW-0479">Metal-binding</keyword>
<evidence type="ECO:0000256" key="8">
    <source>
        <dbReference type="SAM" id="Phobius"/>
    </source>
</evidence>
<evidence type="ECO:0000256" key="4">
    <source>
        <dbReference type="ARBA" id="ARBA00022723"/>
    </source>
</evidence>
<evidence type="ECO:0000256" key="7">
    <source>
        <dbReference type="ARBA" id="ARBA00023004"/>
    </source>
</evidence>
<dbReference type="InterPro" id="IPR008984">
    <property type="entry name" value="SMAD_FHA_dom_sf"/>
</dbReference>
<evidence type="ECO:0000256" key="3">
    <source>
        <dbReference type="ARBA" id="ARBA00022617"/>
    </source>
</evidence>
<dbReference type="Gene3D" id="3.90.10.10">
    <property type="entry name" value="Cytochrome C3"/>
    <property type="match status" value="3"/>
</dbReference>
<evidence type="ECO:0000313" key="10">
    <source>
        <dbReference type="EMBL" id="AFD03248.1"/>
    </source>
</evidence>
<dbReference type="AlphaFoldDB" id="H9BWS6"/>
<dbReference type="EMBL" id="JQ085819">
    <property type="protein sequence ID" value="AFD03248.1"/>
    <property type="molecule type" value="Genomic_DNA"/>
</dbReference>
<dbReference type="SUPFAM" id="SSF49879">
    <property type="entry name" value="SMAD/FHA domain"/>
    <property type="match status" value="1"/>
</dbReference>
<name>H9BWS6_9BACT</name>
<organism evidence="10">
    <name type="scientific">uncultured bacterium W4-39b</name>
    <dbReference type="NCBI Taxonomy" id="1130994"/>
    <lineage>
        <taxon>Bacteria</taxon>
        <taxon>environmental samples</taxon>
    </lineage>
</organism>
<keyword evidence="5" id="KW-0732">Signal</keyword>
<dbReference type="CDD" id="cd00060">
    <property type="entry name" value="FHA"/>
    <property type="match status" value="1"/>
</dbReference>
<evidence type="ECO:0000256" key="1">
    <source>
        <dbReference type="ARBA" id="ARBA00004196"/>
    </source>
</evidence>
<keyword evidence="7" id="KW-0408">Iron</keyword>
<dbReference type="Pfam" id="PF14537">
    <property type="entry name" value="Cytochrom_c3_2"/>
    <property type="match status" value="1"/>
</dbReference>
<keyword evidence="8" id="KW-0472">Membrane</keyword>
<dbReference type="InterPro" id="IPR036280">
    <property type="entry name" value="Multihaem_cyt_sf"/>
</dbReference>
<sequence length="565" mass="61918">MMKCLVAHETRRTKDAVSRREEEITAEALRFGRGAENEVYLPDPRVPLQFARLRRVGDRLVIQAEGTADLRVNGVVLRTASVSPGDTIGLGPYEITIDEPPEGADTAITVRLVEPLGDDLQQLLARSQTGLAATRLSKRMWSWALFLGIFAVFLALPIAAFFLRGTDEAVSPMLVEAEKPPDSGEPKRWLPIRLDSPWISGEISGPHKFIAKDCNLCHQKAFVQVPNEACLACHKDVGQHADPVKFPLATLVQVRCQQCHKEHEGPKPIIRADQALCVACHRDLKRQAAKTTLIDTADFERHHPDFRPNIMVDPWTRTTKRIGLNAQPREMSNVRFSHKKHLVANGVRSPKGKQKLGCGDCHQPAPGGAGMKPIDMESHCQACHALDFEKNAPSLPHRRPEAVEATIRGYYSALAIRGGVKDADAPPAVRRRAGTPLPVTTTKDVLAWVNKRTSKGVAFAFSKARCGFCHEVRKDGGGSAGGTKWRIKALVTDRWLVKGNFDHASHTAVTCMGCHKATTSDSSGDVLLPPLASCRECHGGEKATAKVPSTCILCHDFHLSGRGRM</sequence>